<feature type="compositionally biased region" description="Basic and acidic residues" evidence="2">
    <location>
        <begin position="60"/>
        <end position="69"/>
    </location>
</feature>
<accession>A0A3L8P3Y0</accession>
<dbReference type="EMBL" id="RDBE01000006">
    <property type="protein sequence ID" value="RLV49737.1"/>
    <property type="molecule type" value="Genomic_DNA"/>
</dbReference>
<feature type="domain" description="FAD/NAD(P)-binding" evidence="3">
    <location>
        <begin position="80"/>
        <end position="299"/>
    </location>
</feature>
<dbReference type="PANTHER" id="PTHR42949:SF3">
    <property type="entry name" value="ANAEROBIC GLYCEROL-3-PHOSPHATE DEHYDROGENASE SUBUNIT B"/>
    <property type="match status" value="1"/>
</dbReference>
<dbReference type="Pfam" id="PF07992">
    <property type="entry name" value="Pyr_redox_2"/>
    <property type="match status" value="1"/>
</dbReference>
<feature type="region of interest" description="Disordered" evidence="2">
    <location>
        <begin position="1"/>
        <end position="72"/>
    </location>
</feature>
<dbReference type="InterPro" id="IPR051691">
    <property type="entry name" value="Metab_Enz_Cyan_OpOx_G3PDH"/>
</dbReference>
<dbReference type="InterPro" id="IPR036188">
    <property type="entry name" value="FAD/NAD-bd_sf"/>
</dbReference>
<dbReference type="SUPFAM" id="SSF51905">
    <property type="entry name" value="FAD/NAD(P)-binding domain"/>
    <property type="match status" value="1"/>
</dbReference>
<dbReference type="GO" id="GO:0016491">
    <property type="term" value="F:oxidoreductase activity"/>
    <property type="evidence" value="ECO:0007669"/>
    <property type="project" value="UniProtKB-KW"/>
</dbReference>
<dbReference type="InterPro" id="IPR023753">
    <property type="entry name" value="FAD/NAD-binding_dom"/>
</dbReference>
<evidence type="ECO:0000256" key="1">
    <source>
        <dbReference type="ARBA" id="ARBA00023002"/>
    </source>
</evidence>
<dbReference type="PANTHER" id="PTHR42949">
    <property type="entry name" value="ANAEROBIC GLYCEROL-3-PHOSPHATE DEHYDROGENASE SUBUNIT B"/>
    <property type="match status" value="1"/>
</dbReference>
<dbReference type="AlphaFoldDB" id="A0A3L8P3Y0"/>
<evidence type="ECO:0000313" key="5">
    <source>
        <dbReference type="Proteomes" id="UP000281708"/>
    </source>
</evidence>
<name>A0A3L8P3Y0_9ACTN</name>
<reference evidence="4 5" key="1">
    <citation type="submission" date="2018-10" db="EMBL/GenBank/DDBJ databases">
        <title>Marmoricola sp. 4Q3S-7 whole genome shotgun sequence.</title>
        <authorList>
            <person name="Li F."/>
        </authorList>
    </citation>
    <scope>NUCLEOTIDE SEQUENCE [LARGE SCALE GENOMIC DNA]</scope>
    <source>
        <strain evidence="4 5">4Q3S-7</strain>
    </source>
</reference>
<organism evidence="4 5">
    <name type="scientific">Nocardioides mangrovicus</name>
    <dbReference type="NCBI Taxonomy" id="2478913"/>
    <lineage>
        <taxon>Bacteria</taxon>
        <taxon>Bacillati</taxon>
        <taxon>Actinomycetota</taxon>
        <taxon>Actinomycetes</taxon>
        <taxon>Propionibacteriales</taxon>
        <taxon>Nocardioidaceae</taxon>
        <taxon>Nocardioides</taxon>
    </lineage>
</organism>
<evidence type="ECO:0000313" key="4">
    <source>
        <dbReference type="EMBL" id="RLV49737.1"/>
    </source>
</evidence>
<sequence>MRERQRRRDQPGPDLPGPGLLARRGPQAHRRHVRALPGVTVRGRHLVPHRPAHQHRPPRRQADRTRDGRPVTARAADAAYVVVGAGPSGLGCASELLHAGPVTVIDRIPVTGGTAGWENPLIKDLTRDVVSRGAHFALGQTAVRYDGATLTVASPTGFQPVATRHLVFAGGLRPGTPADLHIDGYRPAGVVPATVAEHLLRTGVQLWTHAVILGNGPWARPVAELCRKLGTRVTVVADLADVPDWSQWADKRIDATARVRVAGRDRISGVELTTADGTTSLTSCDALVLAADPRPNRNVVGALTEDDPNVLFHQPTQPTSPRLRYDAAARATRSWLQTIGGPS</sequence>
<proteinExistence type="predicted"/>
<keyword evidence="1" id="KW-0560">Oxidoreductase</keyword>
<keyword evidence="5" id="KW-1185">Reference proteome</keyword>
<dbReference type="Gene3D" id="3.50.50.60">
    <property type="entry name" value="FAD/NAD(P)-binding domain"/>
    <property type="match status" value="1"/>
</dbReference>
<gene>
    <name evidence="4" type="ORF">D9V37_07440</name>
</gene>
<feature type="compositionally biased region" description="Basic residues" evidence="2">
    <location>
        <begin position="42"/>
        <end position="59"/>
    </location>
</feature>
<feature type="compositionally biased region" description="Basic and acidic residues" evidence="2">
    <location>
        <begin position="1"/>
        <end position="11"/>
    </location>
</feature>
<dbReference type="Gene3D" id="3.40.50.720">
    <property type="entry name" value="NAD(P)-binding Rossmann-like Domain"/>
    <property type="match status" value="1"/>
</dbReference>
<protein>
    <recommendedName>
        <fullName evidence="3">FAD/NAD(P)-binding domain-containing protein</fullName>
    </recommendedName>
</protein>
<comment type="caution">
    <text evidence="4">The sequence shown here is derived from an EMBL/GenBank/DDBJ whole genome shotgun (WGS) entry which is preliminary data.</text>
</comment>
<dbReference type="PRINTS" id="PR00419">
    <property type="entry name" value="ADXRDTASE"/>
</dbReference>
<dbReference type="Proteomes" id="UP000281708">
    <property type="component" value="Unassembled WGS sequence"/>
</dbReference>
<evidence type="ECO:0000259" key="3">
    <source>
        <dbReference type="Pfam" id="PF07992"/>
    </source>
</evidence>
<evidence type="ECO:0000256" key="2">
    <source>
        <dbReference type="SAM" id="MobiDB-lite"/>
    </source>
</evidence>